<evidence type="ECO:0000256" key="4">
    <source>
        <dbReference type="ARBA" id="ARBA00022989"/>
    </source>
</evidence>
<feature type="transmembrane region" description="Helical" evidence="6">
    <location>
        <begin position="365"/>
        <end position="384"/>
    </location>
</feature>
<keyword evidence="3 6" id="KW-0812">Transmembrane</keyword>
<proteinExistence type="predicted"/>
<feature type="transmembrane region" description="Helical" evidence="6">
    <location>
        <begin position="136"/>
        <end position="158"/>
    </location>
</feature>
<feature type="transmembrane region" description="Helical" evidence="6">
    <location>
        <begin position="77"/>
        <end position="96"/>
    </location>
</feature>
<keyword evidence="5 6" id="KW-0472">Membrane</keyword>
<feature type="transmembrane region" description="Helical" evidence="6">
    <location>
        <begin position="298"/>
        <end position="319"/>
    </location>
</feature>
<feature type="transmembrane region" description="Helical" evidence="6">
    <location>
        <begin position="276"/>
        <end position="292"/>
    </location>
</feature>
<evidence type="ECO:0000256" key="1">
    <source>
        <dbReference type="ARBA" id="ARBA00004651"/>
    </source>
</evidence>
<evidence type="ECO:0000313" key="8">
    <source>
        <dbReference type="EMBL" id="MFC6334379.1"/>
    </source>
</evidence>
<sequence length="404" mass="44752">MSTYKVWTREFTSMTIINSMFTIIFFLFIVTITPYAKEQFHVSISTAGLAASVFVIGTLFGRILAGGWITAYGAMKVLELSLLFFIITSACYFLSFTIELLLAVRILQGFTTGVISTATGTVSMQAIPLSRRAEGIAYYSFSAVIGAAVGPFLGIFFLSLQGGYQWIFVINLMIGIISYTILLMTKKHIPSIPKPASVQRSRFSWNHIIEVQAIPISLIALLFGFCFSSVTSYLVTYSEHIHLVKIASYYFFIHSVCIICTRFFTGKWIDAKGANIVLYPCLLLFSGGLLLYSQATVAWMFLLAAACMSTGFGNFNTGAQTLAVRFSEPHRLGIATATYFMCMDIGTGLGPYVHGLIIEQLGYRPLYLIVSMVGMCCLPLYYYCYGRKEKATLQAQQNVPTHPS</sequence>
<evidence type="ECO:0000256" key="3">
    <source>
        <dbReference type="ARBA" id="ARBA00022692"/>
    </source>
</evidence>
<comment type="subcellular location">
    <subcellularLocation>
        <location evidence="1">Cell membrane</location>
        <topology evidence="1">Multi-pass membrane protein</topology>
    </subcellularLocation>
</comment>
<dbReference type="PANTHER" id="PTHR23531:SF1">
    <property type="entry name" value="QUINOLENE RESISTANCE PROTEIN NORA"/>
    <property type="match status" value="1"/>
</dbReference>
<evidence type="ECO:0000256" key="5">
    <source>
        <dbReference type="ARBA" id="ARBA00023136"/>
    </source>
</evidence>
<protein>
    <submittedName>
        <fullName evidence="8">MFS transporter</fullName>
    </submittedName>
</protein>
<reference evidence="9" key="1">
    <citation type="journal article" date="2019" name="Int. J. Syst. Evol. Microbiol.">
        <title>The Global Catalogue of Microorganisms (GCM) 10K type strain sequencing project: providing services to taxonomists for standard genome sequencing and annotation.</title>
        <authorList>
            <consortium name="The Broad Institute Genomics Platform"/>
            <consortium name="The Broad Institute Genome Sequencing Center for Infectious Disease"/>
            <person name="Wu L."/>
            <person name="Ma J."/>
        </authorList>
    </citation>
    <scope>NUCLEOTIDE SEQUENCE [LARGE SCALE GENOMIC DNA]</scope>
    <source>
        <strain evidence="9">PCU 280</strain>
    </source>
</reference>
<gene>
    <name evidence="8" type="ORF">ACFP56_17260</name>
</gene>
<evidence type="ECO:0000259" key="7">
    <source>
        <dbReference type="PROSITE" id="PS50850"/>
    </source>
</evidence>
<keyword evidence="2" id="KW-0813">Transport</keyword>
<feature type="transmembrane region" description="Helical" evidence="6">
    <location>
        <begin position="331"/>
        <end position="353"/>
    </location>
</feature>
<feature type="transmembrane region" description="Helical" evidence="6">
    <location>
        <begin position="205"/>
        <end position="234"/>
    </location>
</feature>
<dbReference type="InterPro" id="IPR052714">
    <property type="entry name" value="MFS_Exporter"/>
</dbReference>
<dbReference type="SUPFAM" id="SSF103473">
    <property type="entry name" value="MFS general substrate transporter"/>
    <property type="match status" value="1"/>
</dbReference>
<organism evidence="8 9">
    <name type="scientific">Paenibacillus septentrionalis</name>
    <dbReference type="NCBI Taxonomy" id="429342"/>
    <lineage>
        <taxon>Bacteria</taxon>
        <taxon>Bacillati</taxon>
        <taxon>Bacillota</taxon>
        <taxon>Bacilli</taxon>
        <taxon>Bacillales</taxon>
        <taxon>Paenibacillaceae</taxon>
        <taxon>Paenibacillus</taxon>
    </lineage>
</organism>
<dbReference type="Pfam" id="PF07690">
    <property type="entry name" value="MFS_1"/>
    <property type="match status" value="1"/>
</dbReference>
<accession>A0ABW1V6H0</accession>
<dbReference type="InterPro" id="IPR020846">
    <property type="entry name" value="MFS_dom"/>
</dbReference>
<dbReference type="RefSeq" id="WP_379236851.1">
    <property type="nucleotide sequence ID" value="NZ_JBHSTE010000006.1"/>
</dbReference>
<feature type="transmembrane region" description="Helical" evidence="6">
    <location>
        <begin position="164"/>
        <end position="184"/>
    </location>
</feature>
<feature type="domain" description="Major facilitator superfamily (MFS) profile" evidence="7">
    <location>
        <begin position="1"/>
        <end position="389"/>
    </location>
</feature>
<feature type="transmembrane region" description="Helical" evidence="6">
    <location>
        <begin position="246"/>
        <end position="264"/>
    </location>
</feature>
<dbReference type="CDD" id="cd17489">
    <property type="entry name" value="MFS_YfcJ_like"/>
    <property type="match status" value="1"/>
</dbReference>
<dbReference type="PANTHER" id="PTHR23531">
    <property type="entry name" value="QUINOLENE RESISTANCE PROTEIN NORA"/>
    <property type="match status" value="1"/>
</dbReference>
<dbReference type="EMBL" id="JBHSTE010000006">
    <property type="protein sequence ID" value="MFC6334379.1"/>
    <property type="molecule type" value="Genomic_DNA"/>
</dbReference>
<dbReference type="PROSITE" id="PS50850">
    <property type="entry name" value="MFS"/>
    <property type="match status" value="1"/>
</dbReference>
<evidence type="ECO:0000313" key="9">
    <source>
        <dbReference type="Proteomes" id="UP001596233"/>
    </source>
</evidence>
<dbReference type="InterPro" id="IPR011701">
    <property type="entry name" value="MFS"/>
</dbReference>
<name>A0ABW1V6H0_9BACL</name>
<evidence type="ECO:0000256" key="2">
    <source>
        <dbReference type="ARBA" id="ARBA00022448"/>
    </source>
</evidence>
<dbReference type="InterPro" id="IPR036259">
    <property type="entry name" value="MFS_trans_sf"/>
</dbReference>
<comment type="caution">
    <text evidence="8">The sequence shown here is derived from an EMBL/GenBank/DDBJ whole genome shotgun (WGS) entry which is preliminary data.</text>
</comment>
<feature type="transmembrane region" description="Helical" evidence="6">
    <location>
        <begin position="102"/>
        <end position="124"/>
    </location>
</feature>
<keyword evidence="9" id="KW-1185">Reference proteome</keyword>
<feature type="transmembrane region" description="Helical" evidence="6">
    <location>
        <begin position="12"/>
        <end position="36"/>
    </location>
</feature>
<dbReference type="Gene3D" id="1.20.1250.20">
    <property type="entry name" value="MFS general substrate transporter like domains"/>
    <property type="match status" value="1"/>
</dbReference>
<dbReference type="Proteomes" id="UP001596233">
    <property type="component" value="Unassembled WGS sequence"/>
</dbReference>
<evidence type="ECO:0000256" key="6">
    <source>
        <dbReference type="SAM" id="Phobius"/>
    </source>
</evidence>
<feature type="transmembrane region" description="Helical" evidence="6">
    <location>
        <begin position="42"/>
        <end position="65"/>
    </location>
</feature>
<keyword evidence="4 6" id="KW-1133">Transmembrane helix</keyword>